<dbReference type="EMBL" id="NCKW01009508">
    <property type="protein sequence ID" value="POM66896.1"/>
    <property type="molecule type" value="Genomic_DNA"/>
</dbReference>
<keyword evidence="2" id="KW-1185">Reference proteome</keyword>
<proteinExistence type="predicted"/>
<gene>
    <name evidence="1" type="ORF">PHPALM_17169</name>
</gene>
<organism evidence="1 2">
    <name type="scientific">Phytophthora palmivora</name>
    <dbReference type="NCBI Taxonomy" id="4796"/>
    <lineage>
        <taxon>Eukaryota</taxon>
        <taxon>Sar</taxon>
        <taxon>Stramenopiles</taxon>
        <taxon>Oomycota</taxon>
        <taxon>Peronosporomycetes</taxon>
        <taxon>Peronosporales</taxon>
        <taxon>Peronosporaceae</taxon>
        <taxon>Phytophthora</taxon>
    </lineage>
</organism>
<evidence type="ECO:0000313" key="1">
    <source>
        <dbReference type="EMBL" id="POM66896.1"/>
    </source>
</evidence>
<accession>A0A2P4XMX3</accession>
<evidence type="ECO:0000313" key="2">
    <source>
        <dbReference type="Proteomes" id="UP000237271"/>
    </source>
</evidence>
<dbReference type="Proteomes" id="UP000237271">
    <property type="component" value="Unassembled WGS sequence"/>
</dbReference>
<sequence>MEKRGDRDVEFGKFTISADVSGLCLFNAFKRAAELVGRPDIVSQKDIDEFDADELAERGLDLTKGLRGSVWEMLV</sequence>
<reference evidence="1 2" key="1">
    <citation type="journal article" date="2017" name="Genome Biol. Evol.">
        <title>Phytophthora megakarya and P. palmivora, closely related causal agents of cacao black pod rot, underwent increases in genome sizes and gene numbers by different mechanisms.</title>
        <authorList>
            <person name="Ali S.S."/>
            <person name="Shao J."/>
            <person name="Lary D.J."/>
            <person name="Kronmiller B."/>
            <person name="Shen D."/>
            <person name="Strem M.D."/>
            <person name="Amoako-Attah I."/>
            <person name="Akrofi A.Y."/>
            <person name="Begoude B.A."/>
            <person name="Ten Hoopen G.M."/>
            <person name="Coulibaly K."/>
            <person name="Kebe B.I."/>
            <person name="Melnick R.L."/>
            <person name="Guiltinan M.J."/>
            <person name="Tyler B.M."/>
            <person name="Meinhardt L.W."/>
            <person name="Bailey B.A."/>
        </authorList>
    </citation>
    <scope>NUCLEOTIDE SEQUENCE [LARGE SCALE GENOMIC DNA]</scope>
    <source>
        <strain evidence="2">sbr112.9</strain>
    </source>
</reference>
<dbReference type="OrthoDB" id="91613at2759"/>
<name>A0A2P4XMX3_9STRA</name>
<comment type="caution">
    <text evidence="1">The sequence shown here is derived from an EMBL/GenBank/DDBJ whole genome shotgun (WGS) entry which is preliminary data.</text>
</comment>
<dbReference type="AlphaFoldDB" id="A0A2P4XMX3"/>
<protein>
    <submittedName>
        <fullName evidence="1">Uncharacterized protein</fullName>
    </submittedName>
</protein>